<gene>
    <name evidence="7" type="ORF">FRACA_250025</name>
</gene>
<dbReference type="InterPro" id="IPR052542">
    <property type="entry name" value="Cholesterol_Oxidase"/>
</dbReference>
<dbReference type="PANTHER" id="PTHR47470">
    <property type="entry name" value="CHOLESTEROL OXIDASE"/>
    <property type="match status" value="1"/>
</dbReference>
<evidence type="ECO:0000313" key="8">
    <source>
        <dbReference type="Proteomes" id="UP000234331"/>
    </source>
</evidence>
<evidence type="ECO:0000256" key="2">
    <source>
        <dbReference type="ARBA" id="ARBA00010790"/>
    </source>
</evidence>
<organism evidence="7 8">
    <name type="scientific">Frankia canadensis</name>
    <dbReference type="NCBI Taxonomy" id="1836972"/>
    <lineage>
        <taxon>Bacteria</taxon>
        <taxon>Bacillati</taxon>
        <taxon>Actinomycetota</taxon>
        <taxon>Actinomycetes</taxon>
        <taxon>Frankiales</taxon>
        <taxon>Frankiaceae</taxon>
        <taxon>Frankia</taxon>
    </lineage>
</organism>
<dbReference type="Proteomes" id="UP000234331">
    <property type="component" value="Unassembled WGS sequence"/>
</dbReference>
<sequence length="321" mass="34114">MSRTGPASKAGGNGKVSRPSTTRRPSKASPVGPAPTSPRRRSSPAGKASLVSPVPVSPVPVSPDGQSGAVAVRFTETMRGFFAFDTNDPQRGYDQGRADGTGLLFRLTIETDDVDEFLASPRHQAVANGHVGCDALGGRRPVIDGEFNLFVADDGATPGSGRNGAQPRGAQRRGTQTRQPSRNRRMLYRLPFTDAAGHPLTLNGFKVVRDDVGLDLWSDTTTLYTRIYAGHVGLGPGADLTTEPDARVVGAGILRIYPLDFLRQLTTFRADPAGLAGLAGLARFARFFLGDLWRVYVPFPPAPAPGAPASRDLMPKPAGFR</sequence>
<keyword evidence="3" id="KW-0285">Flavoprotein</keyword>
<dbReference type="PANTHER" id="PTHR47470:SF1">
    <property type="entry name" value="FAD-DEPENDENT OXIDOREDUCTASE 2 FAD BINDING DOMAIN-CONTAINING PROTEIN"/>
    <property type="match status" value="1"/>
</dbReference>
<evidence type="ECO:0000313" key="7">
    <source>
        <dbReference type="EMBL" id="SNQ48450.1"/>
    </source>
</evidence>
<dbReference type="EMBL" id="FZMO01000168">
    <property type="protein sequence ID" value="SNQ48450.1"/>
    <property type="molecule type" value="Genomic_DNA"/>
</dbReference>
<comment type="similarity">
    <text evidence="2">Belongs to the GMC oxidoreductase family.</text>
</comment>
<reference evidence="7 8" key="1">
    <citation type="submission" date="2017-06" db="EMBL/GenBank/DDBJ databases">
        <authorList>
            <person name="Kim H.J."/>
            <person name="Triplett B.A."/>
        </authorList>
    </citation>
    <scope>NUCLEOTIDE SEQUENCE [LARGE SCALE GENOMIC DNA]</scope>
    <source>
        <strain evidence="7">FRACA_ARgP5</strain>
    </source>
</reference>
<keyword evidence="5" id="KW-0560">Oxidoreductase</keyword>
<accession>A0A2I2KS12</accession>
<dbReference type="GO" id="GO:0016491">
    <property type="term" value="F:oxidoreductase activity"/>
    <property type="evidence" value="ECO:0007669"/>
    <property type="project" value="UniProtKB-KW"/>
</dbReference>
<keyword evidence="8" id="KW-1185">Reference proteome</keyword>
<comment type="cofactor">
    <cofactor evidence="1">
        <name>FAD</name>
        <dbReference type="ChEBI" id="CHEBI:57692"/>
    </cofactor>
</comment>
<proteinExistence type="inferred from homology"/>
<evidence type="ECO:0000256" key="3">
    <source>
        <dbReference type="ARBA" id="ARBA00022630"/>
    </source>
</evidence>
<feature type="compositionally biased region" description="Low complexity" evidence="6">
    <location>
        <begin position="163"/>
        <end position="180"/>
    </location>
</feature>
<evidence type="ECO:0000256" key="4">
    <source>
        <dbReference type="ARBA" id="ARBA00022827"/>
    </source>
</evidence>
<evidence type="ECO:0000256" key="6">
    <source>
        <dbReference type="SAM" id="MobiDB-lite"/>
    </source>
</evidence>
<dbReference type="AlphaFoldDB" id="A0A2I2KS12"/>
<evidence type="ECO:0000256" key="5">
    <source>
        <dbReference type="ARBA" id="ARBA00023002"/>
    </source>
</evidence>
<evidence type="ECO:0000256" key="1">
    <source>
        <dbReference type="ARBA" id="ARBA00001974"/>
    </source>
</evidence>
<keyword evidence="4" id="KW-0274">FAD</keyword>
<name>A0A2I2KS12_9ACTN</name>
<feature type="region of interest" description="Disordered" evidence="6">
    <location>
        <begin position="1"/>
        <end position="66"/>
    </location>
</feature>
<protein>
    <submittedName>
        <fullName evidence="7">FAD dependent oxidoreductase</fullName>
    </submittedName>
</protein>
<feature type="region of interest" description="Disordered" evidence="6">
    <location>
        <begin position="154"/>
        <end position="183"/>
    </location>
</feature>